<comment type="similarity">
    <text evidence="1">Belongs to the 'GDSL' lipolytic enzyme family.</text>
</comment>
<name>A0ABR7YBD5_9SPHI</name>
<evidence type="ECO:0000256" key="3">
    <source>
        <dbReference type="SAM" id="SignalP"/>
    </source>
</evidence>
<dbReference type="SUPFAM" id="SSF49785">
    <property type="entry name" value="Galactose-binding domain-like"/>
    <property type="match status" value="1"/>
</dbReference>
<protein>
    <submittedName>
        <fullName evidence="5">Rhamnogalacturonan acetylesterase</fullName>
    </submittedName>
</protein>
<dbReference type="Pfam" id="PF13472">
    <property type="entry name" value="Lipase_GDSL_2"/>
    <property type="match status" value="1"/>
</dbReference>
<dbReference type="InterPro" id="IPR037459">
    <property type="entry name" value="RhgT-like"/>
</dbReference>
<evidence type="ECO:0000259" key="4">
    <source>
        <dbReference type="Pfam" id="PF13472"/>
    </source>
</evidence>
<feature type="domain" description="SGNH hydrolase-type esterase" evidence="4">
    <location>
        <begin position="191"/>
        <end position="341"/>
    </location>
</feature>
<dbReference type="PANTHER" id="PTHR43695">
    <property type="entry name" value="PUTATIVE (AFU_ORTHOLOGUE AFUA_2G17250)-RELATED"/>
    <property type="match status" value="1"/>
</dbReference>
<dbReference type="InterPro" id="IPR036514">
    <property type="entry name" value="SGNH_hydro_sf"/>
</dbReference>
<reference evidence="5 6" key="1">
    <citation type="submission" date="2020-08" db="EMBL/GenBank/DDBJ databases">
        <title>Sphingobacterium sp. DN04309 isolated from aquaculture water.</title>
        <authorList>
            <person name="Zhang M."/>
        </authorList>
    </citation>
    <scope>NUCLEOTIDE SEQUENCE [LARGE SCALE GENOMIC DNA]</scope>
    <source>
        <strain evidence="5 6">DN04309</strain>
    </source>
</reference>
<keyword evidence="2" id="KW-0378">Hydrolase</keyword>
<evidence type="ECO:0000256" key="2">
    <source>
        <dbReference type="ARBA" id="ARBA00022801"/>
    </source>
</evidence>
<dbReference type="Gene3D" id="3.40.50.1110">
    <property type="entry name" value="SGNH hydrolase"/>
    <property type="match status" value="1"/>
</dbReference>
<dbReference type="SUPFAM" id="SSF52266">
    <property type="entry name" value="SGNH hydrolase"/>
    <property type="match status" value="1"/>
</dbReference>
<proteinExistence type="inferred from homology"/>
<comment type="caution">
    <text evidence="5">The sequence shown here is derived from an EMBL/GenBank/DDBJ whole genome shotgun (WGS) entry which is preliminary data.</text>
</comment>
<organism evidence="5 6">
    <name type="scientific">Sphingobacterium litopenaei</name>
    <dbReference type="NCBI Taxonomy" id="2763500"/>
    <lineage>
        <taxon>Bacteria</taxon>
        <taxon>Pseudomonadati</taxon>
        <taxon>Bacteroidota</taxon>
        <taxon>Sphingobacteriia</taxon>
        <taxon>Sphingobacteriales</taxon>
        <taxon>Sphingobacteriaceae</taxon>
        <taxon>Sphingobacterium</taxon>
    </lineage>
</organism>
<evidence type="ECO:0000313" key="5">
    <source>
        <dbReference type="EMBL" id="MBD1428634.1"/>
    </source>
</evidence>
<evidence type="ECO:0000313" key="6">
    <source>
        <dbReference type="Proteomes" id="UP000651271"/>
    </source>
</evidence>
<dbReference type="EMBL" id="JACOIJ010000004">
    <property type="protein sequence ID" value="MBD1428634.1"/>
    <property type="molecule type" value="Genomic_DNA"/>
</dbReference>
<feature type="signal peptide" evidence="3">
    <location>
        <begin position="1"/>
        <end position="18"/>
    </location>
</feature>
<dbReference type="Proteomes" id="UP000651271">
    <property type="component" value="Unassembled WGS sequence"/>
</dbReference>
<evidence type="ECO:0000256" key="1">
    <source>
        <dbReference type="ARBA" id="ARBA00008668"/>
    </source>
</evidence>
<dbReference type="RefSeq" id="WP_190301462.1">
    <property type="nucleotide sequence ID" value="NZ_JACOIJ010000004.1"/>
</dbReference>
<dbReference type="PANTHER" id="PTHR43695:SF1">
    <property type="entry name" value="RHAMNOGALACTURONAN ACETYLESTERASE"/>
    <property type="match status" value="1"/>
</dbReference>
<dbReference type="InterPro" id="IPR008979">
    <property type="entry name" value="Galactose-bd-like_sf"/>
</dbReference>
<accession>A0ABR7YBD5</accession>
<gene>
    <name evidence="5" type="ORF">H8B04_03465</name>
</gene>
<sequence>MIFKTLLLLILSTNLVLAQSRQVFDFTQKKSKEKDVVRINEPVSFKKEIGYGFDLNTKDAVQFLKNKKHSTLFSDKPFYFSTAVEEGNYKVTIEYRGVENQTIYSTVRSESRRWSLDHIEIPQRKKIIKQFSVHIKNPKIKEGLDVRLKAPRENEKLDWDNKLTLEFQGENNIERIIIEPIKKATTLFLAGNSTVVNQEHEPWASWGQMIPRYFDTSIIVANHAESGLALSSFLSSNRLEKILSMAKPGDYLFIEFGHNDQKETGEKAGAFNGYTERLRLFVTKFREIGGHPIIVTSTERRSFGENGHLNYTLGDYPAAARKVAEELHVPLIDLNSMTREFYVALGVENSKKALVHYPANSFPDQPNVLQDNTHFNTYGAGQIAKMILQGIKELNLPISKNIIDFQKYSPAKPDDFVGWKWPLSILSSQIKPDGN</sequence>
<dbReference type="Gene3D" id="2.60.120.430">
    <property type="entry name" value="Galactose-binding lectin"/>
    <property type="match status" value="1"/>
</dbReference>
<feature type="chain" id="PRO_5045440735" evidence="3">
    <location>
        <begin position="19"/>
        <end position="435"/>
    </location>
</feature>
<keyword evidence="3" id="KW-0732">Signal</keyword>
<dbReference type="InterPro" id="IPR013830">
    <property type="entry name" value="SGNH_hydro"/>
</dbReference>
<dbReference type="CDD" id="cd01821">
    <property type="entry name" value="Rhamnogalacturan_acetylesterase_like"/>
    <property type="match status" value="1"/>
</dbReference>
<keyword evidence="6" id="KW-1185">Reference proteome</keyword>